<organism evidence="1 2">
    <name type="scientific">Spirosoma agri</name>
    <dbReference type="NCBI Taxonomy" id="1987381"/>
    <lineage>
        <taxon>Bacteria</taxon>
        <taxon>Pseudomonadati</taxon>
        <taxon>Bacteroidota</taxon>
        <taxon>Cytophagia</taxon>
        <taxon>Cytophagales</taxon>
        <taxon>Cytophagaceae</taxon>
        <taxon>Spirosoma</taxon>
    </lineage>
</organism>
<accession>A0A6M0IGV0</accession>
<dbReference type="EMBL" id="JAAGNZ010000001">
    <property type="protein sequence ID" value="NEU67510.1"/>
    <property type="molecule type" value="Genomic_DNA"/>
</dbReference>
<dbReference type="AlphaFoldDB" id="A0A6M0IGV0"/>
<sequence>MVKIGFIVEGDCEKMLLSSEMFFEFLQANNLELVDEIINAKGKDNLNRPSTESYAQILRNQGAEWIIILRDQEHEPCITSVKTQTIYADDIKVFVAVRMLETWFLADSETLSTLFRSDFFFHYPEQDLNPAETLKSLYIQHRGRGIDDKKKFTNLMLGKGFSIERAAAHPNCPSAHYFLTKLQTLASAN</sequence>
<evidence type="ECO:0000313" key="1">
    <source>
        <dbReference type="EMBL" id="NEU67510.1"/>
    </source>
</evidence>
<gene>
    <name evidence="1" type="ORF">GK091_11510</name>
</gene>
<evidence type="ECO:0000313" key="2">
    <source>
        <dbReference type="Proteomes" id="UP000477386"/>
    </source>
</evidence>
<reference evidence="1 2" key="1">
    <citation type="submission" date="2020-02" db="EMBL/GenBank/DDBJ databases">
        <title>Draft genome sequence of two Spirosoma agri KCTC 52727 and Spirosoma terrae KCTC 52035.</title>
        <authorList>
            <person name="Rojas J."/>
            <person name="Ambika Manirajan B."/>
            <person name="Ratering S."/>
            <person name="Suarez C."/>
            <person name="Schnell S."/>
        </authorList>
    </citation>
    <scope>NUCLEOTIDE SEQUENCE [LARGE SCALE GENOMIC DNA]</scope>
    <source>
        <strain evidence="1 2">KCTC 52727</strain>
    </source>
</reference>
<proteinExistence type="predicted"/>
<dbReference type="Proteomes" id="UP000477386">
    <property type="component" value="Unassembled WGS sequence"/>
</dbReference>
<protein>
    <submittedName>
        <fullName evidence="1">DUF4276 family protein</fullName>
    </submittedName>
</protein>
<comment type="caution">
    <text evidence="1">The sequence shown here is derived from an EMBL/GenBank/DDBJ whole genome shotgun (WGS) entry which is preliminary data.</text>
</comment>
<name>A0A6M0IGV0_9BACT</name>
<keyword evidence="2" id="KW-1185">Reference proteome</keyword>
<dbReference type="RefSeq" id="WP_164037642.1">
    <property type="nucleotide sequence ID" value="NZ_JAAGNZ010000001.1"/>
</dbReference>